<evidence type="ECO:0000313" key="1">
    <source>
        <dbReference type="EMBL" id="SYV90752.1"/>
    </source>
</evidence>
<feature type="non-terminal residue" evidence="1">
    <location>
        <position position="71"/>
    </location>
</feature>
<dbReference type="Proteomes" id="UP000259864">
    <property type="component" value="Chromosome 1"/>
</dbReference>
<dbReference type="KEGG" id="mala:NCTC10135_01277"/>
<reference evidence="2" key="1">
    <citation type="submission" date="2018-06" db="EMBL/GenBank/DDBJ databases">
        <authorList>
            <consortium name="Pathogen Informatics"/>
        </authorList>
    </citation>
    <scope>NUCLEOTIDE SEQUENCE [LARGE SCALE GENOMIC DNA]</scope>
    <source>
        <strain evidence="2">NCTC10135</strain>
    </source>
</reference>
<proteinExistence type="predicted"/>
<organism evidence="1 2">
    <name type="scientific">Metamycoplasma alkalescens</name>
    <dbReference type="NCBI Taxonomy" id="45363"/>
    <lineage>
        <taxon>Bacteria</taxon>
        <taxon>Bacillati</taxon>
        <taxon>Mycoplasmatota</taxon>
        <taxon>Mycoplasmoidales</taxon>
        <taxon>Metamycoplasmataceae</taxon>
        <taxon>Metamycoplasma</taxon>
    </lineage>
</organism>
<gene>
    <name evidence="1" type="ORF">NCTC10135_01277</name>
</gene>
<accession>A0A3B0P1B5</accession>
<dbReference type="EMBL" id="LS991949">
    <property type="protein sequence ID" value="SYV90752.1"/>
    <property type="molecule type" value="Genomic_DNA"/>
</dbReference>
<evidence type="ECO:0000313" key="2">
    <source>
        <dbReference type="Proteomes" id="UP000259864"/>
    </source>
</evidence>
<sequence length="71" mass="8563">MKKEAFLKYQDKLNEVAKEYGDRKLQEESDYQYKHAWDDLNRVSNVPMMVDFGIFEIDVDLDKADETLKQW</sequence>
<dbReference type="AlphaFoldDB" id="A0A3B0P1B5"/>
<name>A0A3B0P1B5_9BACT</name>
<protein>
    <submittedName>
        <fullName evidence="1">Uncharacterized protein</fullName>
    </submittedName>
</protein>